<name>A0A7C3PJ82_9CYAN</name>
<dbReference type="PROSITE" id="PS51272">
    <property type="entry name" value="SLH"/>
    <property type="match status" value="3"/>
</dbReference>
<feature type="domain" description="SLH" evidence="2">
    <location>
        <begin position="3"/>
        <end position="66"/>
    </location>
</feature>
<dbReference type="Pfam" id="PF00395">
    <property type="entry name" value="SLH"/>
    <property type="match status" value="2"/>
</dbReference>
<dbReference type="AlphaFoldDB" id="A0A7C3PJ82"/>
<dbReference type="Gene3D" id="3.20.20.80">
    <property type="entry name" value="Glycosidases"/>
    <property type="match status" value="1"/>
</dbReference>
<comment type="caution">
    <text evidence="3">The sequence shown here is derived from an EMBL/GenBank/DDBJ whole genome shotgun (WGS) entry which is preliminary data.</text>
</comment>
<dbReference type="Pfam" id="PF02638">
    <property type="entry name" value="GHL10"/>
    <property type="match status" value="1"/>
</dbReference>
<proteinExistence type="predicted"/>
<gene>
    <name evidence="3" type="ORF">ENR64_21850</name>
</gene>
<dbReference type="PANTHER" id="PTHR43405">
    <property type="entry name" value="GLYCOSYL HYDROLASE DIGH"/>
    <property type="match status" value="1"/>
</dbReference>
<feature type="domain" description="SLH" evidence="2">
    <location>
        <begin position="126"/>
        <end position="190"/>
    </location>
</feature>
<sequence length="659" mass="74397">MAIASPRFPDIQNHWAQPFIEGLAQRRIVNGYPDGRYYPEQPVTRAQFAVIVDVAFPLPVKRPYIPFKDSGNHWAIAAIRKAYERGFLSGYPDGTFRPNATMTRMEMWVALVSGLGLKSSGTTDLLRLFQDGAQIPTWARSAIAAAVEANMVAGYPDVKQARSQQATTRGDVAVSVYQGLVYQGQAGAIASPYIVLANPTQTVSVSHAREFRAVWITSVWNRDFPSKQNLTTQQQQAELIALIEQVRAMNFNALILQVRPEGDALYASTLEPWSHWLTGMQGKAPNPFYDPLAFAIQECHKRGIELHAWFNPYRARSTTSTVNRAPHLAVTQPSIVYEWGNLLWMDPGAKAVEDHTYAVIMDVVRRYDVDGIHLDDYFYPYPIAGKRFPDEKTYQAYQAGGGKLSLSDWRRENVNRLVKRLYDGIRATKSHVKFGISPFGIYRPGQPPQIQGLDAYEALYADALKWLQQGWVDYMAPQLYWRIDPPAQSYPVLLKWWLDSNSRQRHVYVGNTVSQLDGKAWPLEEITRQVDITRQSSGQLSLGNIFYSVGIFQENRQGIRDTFQSQTYRQPALPPVIGWLSTTKPDLPQRVQTVDRTLSWQAATTARAWTLYRQEANRWVLHRILPSSTTAIALTPGTYAVCGVNRLAQESLGVVATIR</sequence>
<organism evidence="3">
    <name type="scientific">Oscillatoriales cyanobacterium SpSt-418</name>
    <dbReference type="NCBI Taxonomy" id="2282169"/>
    <lineage>
        <taxon>Bacteria</taxon>
        <taxon>Bacillati</taxon>
        <taxon>Cyanobacteriota</taxon>
        <taxon>Cyanophyceae</taxon>
        <taxon>Oscillatoriophycideae</taxon>
        <taxon>Oscillatoriales</taxon>
    </lineage>
</organism>
<keyword evidence="1" id="KW-0732">Signal</keyword>
<dbReference type="PANTHER" id="PTHR43405:SF1">
    <property type="entry name" value="GLYCOSYL HYDROLASE DIGH"/>
    <property type="match status" value="1"/>
</dbReference>
<accession>A0A7C3PJ82</accession>
<evidence type="ECO:0000256" key="1">
    <source>
        <dbReference type="ARBA" id="ARBA00022729"/>
    </source>
</evidence>
<dbReference type="SUPFAM" id="SSF51445">
    <property type="entry name" value="(Trans)glycosidases"/>
    <property type="match status" value="1"/>
</dbReference>
<dbReference type="InterPro" id="IPR052177">
    <property type="entry name" value="Divisome_Glycosyl_Hydrolase"/>
</dbReference>
<dbReference type="InterPro" id="IPR003790">
    <property type="entry name" value="GHL10"/>
</dbReference>
<dbReference type="InterPro" id="IPR017853">
    <property type="entry name" value="GH"/>
</dbReference>
<feature type="domain" description="SLH" evidence="2">
    <location>
        <begin position="67"/>
        <end position="125"/>
    </location>
</feature>
<protein>
    <recommendedName>
        <fullName evidence="2">SLH domain-containing protein</fullName>
    </recommendedName>
</protein>
<dbReference type="EMBL" id="DSRU01000319">
    <property type="protein sequence ID" value="HFN00339.1"/>
    <property type="molecule type" value="Genomic_DNA"/>
</dbReference>
<dbReference type="InterPro" id="IPR001119">
    <property type="entry name" value="SLH_dom"/>
</dbReference>
<reference evidence="3" key="1">
    <citation type="journal article" date="2020" name="mSystems">
        <title>Genome- and Community-Level Interaction Insights into Carbon Utilization and Element Cycling Functions of Hydrothermarchaeota in Hydrothermal Sediment.</title>
        <authorList>
            <person name="Zhou Z."/>
            <person name="Liu Y."/>
            <person name="Xu W."/>
            <person name="Pan J."/>
            <person name="Luo Z.H."/>
            <person name="Li M."/>
        </authorList>
    </citation>
    <scope>NUCLEOTIDE SEQUENCE [LARGE SCALE GENOMIC DNA]</scope>
    <source>
        <strain evidence="3">SpSt-418</strain>
    </source>
</reference>
<evidence type="ECO:0000313" key="3">
    <source>
        <dbReference type="EMBL" id="HFN00339.1"/>
    </source>
</evidence>
<evidence type="ECO:0000259" key="2">
    <source>
        <dbReference type="PROSITE" id="PS51272"/>
    </source>
</evidence>